<dbReference type="PANTHER" id="PTHR24198">
    <property type="entry name" value="ANKYRIN REPEAT AND PROTEIN KINASE DOMAIN-CONTAINING PROTEIN"/>
    <property type="match status" value="1"/>
</dbReference>
<name>A0A3Q4G402_NEOBR</name>
<evidence type="ECO:0000256" key="1">
    <source>
        <dbReference type="ARBA" id="ARBA00022737"/>
    </source>
</evidence>
<evidence type="ECO:0000256" key="3">
    <source>
        <dbReference type="PROSITE-ProRule" id="PRU00023"/>
    </source>
</evidence>
<organism evidence="4 5">
    <name type="scientific">Neolamprologus brichardi</name>
    <name type="common">Fairy cichlid</name>
    <name type="synonym">Lamprologus brichardi</name>
    <dbReference type="NCBI Taxonomy" id="32507"/>
    <lineage>
        <taxon>Eukaryota</taxon>
        <taxon>Metazoa</taxon>
        <taxon>Chordata</taxon>
        <taxon>Craniata</taxon>
        <taxon>Vertebrata</taxon>
        <taxon>Euteleostomi</taxon>
        <taxon>Actinopterygii</taxon>
        <taxon>Neopterygii</taxon>
        <taxon>Teleostei</taxon>
        <taxon>Neoteleostei</taxon>
        <taxon>Acanthomorphata</taxon>
        <taxon>Ovalentaria</taxon>
        <taxon>Cichlomorphae</taxon>
        <taxon>Cichliformes</taxon>
        <taxon>Cichlidae</taxon>
        <taxon>African cichlids</taxon>
        <taxon>Pseudocrenilabrinae</taxon>
        <taxon>Lamprologini</taxon>
        <taxon>Neolamprologus</taxon>
    </lineage>
</organism>
<evidence type="ECO:0000313" key="4">
    <source>
        <dbReference type="Ensembl" id="ENSNBRP00000003110.1"/>
    </source>
</evidence>
<dbReference type="PANTHER" id="PTHR24198:SF165">
    <property type="entry name" value="ANKYRIN REPEAT-CONTAINING PROTEIN-RELATED"/>
    <property type="match status" value="1"/>
</dbReference>
<protein>
    <submittedName>
        <fullName evidence="4">Uncharacterized protein</fullName>
    </submittedName>
</protein>
<evidence type="ECO:0000313" key="5">
    <source>
        <dbReference type="Proteomes" id="UP000261580"/>
    </source>
</evidence>
<keyword evidence="5" id="KW-1185">Reference proteome</keyword>
<dbReference type="Ensembl" id="ENSNBRT00000003221.1">
    <property type="protein sequence ID" value="ENSNBRP00000003110.1"/>
    <property type="gene ID" value="ENSNBRG00000002496.1"/>
</dbReference>
<dbReference type="SUPFAM" id="SSF48403">
    <property type="entry name" value="Ankyrin repeat"/>
    <property type="match status" value="1"/>
</dbReference>
<dbReference type="Pfam" id="PF12796">
    <property type="entry name" value="Ank_2"/>
    <property type="match status" value="1"/>
</dbReference>
<dbReference type="Pfam" id="PF00023">
    <property type="entry name" value="Ank"/>
    <property type="match status" value="2"/>
</dbReference>
<proteinExistence type="predicted"/>
<dbReference type="InterPro" id="IPR002110">
    <property type="entry name" value="Ankyrin_rpt"/>
</dbReference>
<feature type="repeat" description="ANK" evidence="3">
    <location>
        <begin position="15"/>
        <end position="47"/>
    </location>
</feature>
<dbReference type="Proteomes" id="UP000261580">
    <property type="component" value="Unassembled WGS sequence"/>
</dbReference>
<feature type="repeat" description="ANK" evidence="3">
    <location>
        <begin position="185"/>
        <end position="217"/>
    </location>
</feature>
<dbReference type="OMA" id="KSHICIF"/>
<accession>A0A3Q4G402</accession>
<dbReference type="PRINTS" id="PR01415">
    <property type="entry name" value="ANKYRIN"/>
</dbReference>
<keyword evidence="1" id="KW-0677">Repeat</keyword>
<dbReference type="Gene3D" id="1.25.40.20">
    <property type="entry name" value="Ankyrin repeat-containing domain"/>
    <property type="match status" value="2"/>
</dbReference>
<dbReference type="PROSITE" id="PS50297">
    <property type="entry name" value="ANK_REP_REGION"/>
    <property type="match status" value="3"/>
</dbReference>
<dbReference type="PROSITE" id="PS50088">
    <property type="entry name" value="ANK_REPEAT"/>
    <property type="match status" value="4"/>
</dbReference>
<feature type="repeat" description="ANK" evidence="3">
    <location>
        <begin position="113"/>
        <end position="145"/>
    </location>
</feature>
<dbReference type="AlphaFoldDB" id="A0A3Q4G402"/>
<sequence>MLLDAGANLKLKNIYSIQPLFTAAQHGHADIIQLLAHKGADINAQAGDGASPLYEASKNGHVSAVEALLTLKADANRTTKAGLLPLHVAVQNNHAHVVSMLIPVTSRIRVQRCGISHLHIAAERNRDEIMELLIEAGFDVNAKLSQDWSRIYEDHRSTALYFSVYNGNLEATEMQLVAGANPNLDVFNPLLIAVRLGWVDMAALLLRYGADVSAQVSTQPSSFPSAIMLSMDTLPVLKLLLDHGCDAQSCFDVPGNSFLCPGHVLSLAPVHSGHYDSCQELPCGTEAGYWLAGKRKT</sequence>
<dbReference type="SMART" id="SM00248">
    <property type="entry name" value="ANK"/>
    <property type="match status" value="6"/>
</dbReference>
<dbReference type="GeneTree" id="ENSGT00940000155490"/>
<dbReference type="STRING" id="32507.ENSNBRP00000003110"/>
<reference evidence="4" key="1">
    <citation type="submission" date="2025-08" db="UniProtKB">
        <authorList>
            <consortium name="Ensembl"/>
        </authorList>
    </citation>
    <scope>IDENTIFICATION</scope>
</reference>
<dbReference type="InterPro" id="IPR036770">
    <property type="entry name" value="Ankyrin_rpt-contain_sf"/>
</dbReference>
<reference evidence="4" key="2">
    <citation type="submission" date="2025-09" db="UniProtKB">
        <authorList>
            <consortium name="Ensembl"/>
        </authorList>
    </citation>
    <scope>IDENTIFICATION</scope>
</reference>
<evidence type="ECO:0000256" key="2">
    <source>
        <dbReference type="ARBA" id="ARBA00023043"/>
    </source>
</evidence>
<feature type="repeat" description="ANK" evidence="3">
    <location>
        <begin position="48"/>
        <end position="80"/>
    </location>
</feature>
<keyword evidence="2 3" id="KW-0040">ANK repeat</keyword>